<dbReference type="EMBL" id="JAVFHQ010000022">
    <property type="protein sequence ID" value="KAK4544841.1"/>
    <property type="molecule type" value="Genomic_DNA"/>
</dbReference>
<reference evidence="1 2" key="1">
    <citation type="submission" date="2021-11" db="EMBL/GenBank/DDBJ databases">
        <title>Black yeast isolated from Biological Soil Crust.</title>
        <authorList>
            <person name="Kurbessoian T."/>
        </authorList>
    </citation>
    <scope>NUCLEOTIDE SEQUENCE [LARGE SCALE GENOMIC DNA]</scope>
    <source>
        <strain evidence="1 2">CCFEE 5522</strain>
    </source>
</reference>
<proteinExistence type="predicted"/>
<evidence type="ECO:0000313" key="2">
    <source>
        <dbReference type="Proteomes" id="UP001324427"/>
    </source>
</evidence>
<evidence type="ECO:0000313" key="1">
    <source>
        <dbReference type="EMBL" id="KAK4544841.1"/>
    </source>
</evidence>
<name>A0AAV9JI80_9PEZI</name>
<sequence length="130" mass="14109">MADLTNTAGKLEALTLGEGQNPKTAASHAMARVLGMPELLKDNLVSLDMKDLLLTLFLKRISAGAFQNGTPIVNPLLRKGFFKVETCGAEIELGFHKAGQLLCDRNDTRIAEDMLYIAYTERGGGTNRTV</sequence>
<keyword evidence="2" id="KW-1185">Reference proteome</keyword>
<dbReference type="AlphaFoldDB" id="A0AAV9JI80"/>
<organism evidence="1 2">
    <name type="scientific">Oleoguttula mirabilis</name>
    <dbReference type="NCBI Taxonomy" id="1507867"/>
    <lineage>
        <taxon>Eukaryota</taxon>
        <taxon>Fungi</taxon>
        <taxon>Dikarya</taxon>
        <taxon>Ascomycota</taxon>
        <taxon>Pezizomycotina</taxon>
        <taxon>Dothideomycetes</taxon>
        <taxon>Dothideomycetidae</taxon>
        <taxon>Mycosphaerellales</taxon>
        <taxon>Teratosphaeriaceae</taxon>
        <taxon>Oleoguttula</taxon>
    </lineage>
</organism>
<comment type="caution">
    <text evidence="1">The sequence shown here is derived from an EMBL/GenBank/DDBJ whole genome shotgun (WGS) entry which is preliminary data.</text>
</comment>
<dbReference type="Proteomes" id="UP001324427">
    <property type="component" value="Unassembled WGS sequence"/>
</dbReference>
<protein>
    <submittedName>
        <fullName evidence="1">Uncharacterized protein</fullName>
    </submittedName>
</protein>
<gene>
    <name evidence="1" type="ORF">LTR36_003745</name>
</gene>
<accession>A0AAV9JI80</accession>